<feature type="compositionally biased region" description="Polar residues" evidence="1">
    <location>
        <begin position="90"/>
        <end position="100"/>
    </location>
</feature>
<feature type="region of interest" description="Disordered" evidence="1">
    <location>
        <begin position="82"/>
        <end position="108"/>
    </location>
</feature>
<evidence type="ECO:0000313" key="2">
    <source>
        <dbReference type="EMBL" id="KAJ8386340.1"/>
    </source>
</evidence>
<accession>A0AAD7W7L0</accession>
<feature type="region of interest" description="Disordered" evidence="1">
    <location>
        <begin position="1"/>
        <end position="32"/>
    </location>
</feature>
<dbReference type="Proteomes" id="UP001221898">
    <property type="component" value="Unassembled WGS sequence"/>
</dbReference>
<gene>
    <name evidence="2" type="ORF">AAFF_G00174370</name>
</gene>
<protein>
    <submittedName>
        <fullName evidence="2">Uncharacterized protein</fullName>
    </submittedName>
</protein>
<evidence type="ECO:0000256" key="1">
    <source>
        <dbReference type="SAM" id="MobiDB-lite"/>
    </source>
</evidence>
<organism evidence="2 3">
    <name type="scientific">Aldrovandia affinis</name>
    <dbReference type="NCBI Taxonomy" id="143900"/>
    <lineage>
        <taxon>Eukaryota</taxon>
        <taxon>Metazoa</taxon>
        <taxon>Chordata</taxon>
        <taxon>Craniata</taxon>
        <taxon>Vertebrata</taxon>
        <taxon>Euteleostomi</taxon>
        <taxon>Actinopterygii</taxon>
        <taxon>Neopterygii</taxon>
        <taxon>Teleostei</taxon>
        <taxon>Notacanthiformes</taxon>
        <taxon>Halosauridae</taxon>
        <taxon>Aldrovandia</taxon>
    </lineage>
</organism>
<evidence type="ECO:0000313" key="3">
    <source>
        <dbReference type="Proteomes" id="UP001221898"/>
    </source>
</evidence>
<keyword evidence="3" id="KW-1185">Reference proteome</keyword>
<dbReference type="EMBL" id="JAINUG010000230">
    <property type="protein sequence ID" value="KAJ8386340.1"/>
    <property type="molecule type" value="Genomic_DNA"/>
</dbReference>
<dbReference type="AlphaFoldDB" id="A0AAD7W7L0"/>
<name>A0AAD7W7L0_9TELE</name>
<comment type="caution">
    <text evidence="2">The sequence shown here is derived from an EMBL/GenBank/DDBJ whole genome shotgun (WGS) entry which is preliminary data.</text>
</comment>
<proteinExistence type="predicted"/>
<sequence length="124" mass="13963">MQEVPGPESPHSAQNLQVLQTNPSSIKSDRRRIKWPAASMTSLWKQFDDDVDQILEAMAKGEANRKLQAMTTIIVSIAAERFGEEEKKSSGTSYSKNQRASESEEAEIPEVWYRETSPVYVNGM</sequence>
<reference evidence="2" key="1">
    <citation type="journal article" date="2023" name="Science">
        <title>Genome structures resolve the early diversification of teleost fishes.</title>
        <authorList>
            <person name="Parey E."/>
            <person name="Louis A."/>
            <person name="Montfort J."/>
            <person name="Bouchez O."/>
            <person name="Roques C."/>
            <person name="Iampietro C."/>
            <person name="Lluch J."/>
            <person name="Castinel A."/>
            <person name="Donnadieu C."/>
            <person name="Desvignes T."/>
            <person name="Floi Bucao C."/>
            <person name="Jouanno E."/>
            <person name="Wen M."/>
            <person name="Mejri S."/>
            <person name="Dirks R."/>
            <person name="Jansen H."/>
            <person name="Henkel C."/>
            <person name="Chen W.J."/>
            <person name="Zahm M."/>
            <person name="Cabau C."/>
            <person name="Klopp C."/>
            <person name="Thompson A.W."/>
            <person name="Robinson-Rechavi M."/>
            <person name="Braasch I."/>
            <person name="Lecointre G."/>
            <person name="Bobe J."/>
            <person name="Postlethwait J.H."/>
            <person name="Berthelot C."/>
            <person name="Roest Crollius H."/>
            <person name="Guiguen Y."/>
        </authorList>
    </citation>
    <scope>NUCLEOTIDE SEQUENCE</scope>
    <source>
        <strain evidence="2">NC1722</strain>
    </source>
</reference>
<feature type="compositionally biased region" description="Polar residues" evidence="1">
    <location>
        <begin position="11"/>
        <end position="26"/>
    </location>
</feature>